<dbReference type="GO" id="GO:0006302">
    <property type="term" value="P:double-strand break repair"/>
    <property type="evidence" value="ECO:0007669"/>
    <property type="project" value="TreeGrafter"/>
</dbReference>
<organism evidence="3 4">
    <name type="scientific">Allomyces macrogynus (strain ATCC 38327)</name>
    <name type="common">Allomyces javanicus var. macrogynus</name>
    <dbReference type="NCBI Taxonomy" id="578462"/>
    <lineage>
        <taxon>Eukaryota</taxon>
        <taxon>Fungi</taxon>
        <taxon>Fungi incertae sedis</taxon>
        <taxon>Blastocladiomycota</taxon>
        <taxon>Blastocladiomycetes</taxon>
        <taxon>Blastocladiales</taxon>
        <taxon>Blastocladiaceae</taxon>
        <taxon>Allomyces</taxon>
    </lineage>
</organism>
<feature type="compositionally biased region" description="Low complexity" evidence="1">
    <location>
        <begin position="327"/>
        <end position="374"/>
    </location>
</feature>
<feature type="compositionally biased region" description="Polar residues" evidence="1">
    <location>
        <begin position="222"/>
        <end position="237"/>
    </location>
</feature>
<proteinExistence type="predicted"/>
<keyword evidence="4" id="KW-1185">Reference proteome</keyword>
<accession>A0A0L0SAJ8</accession>
<feature type="compositionally biased region" description="Low complexity" evidence="1">
    <location>
        <begin position="151"/>
        <end position="163"/>
    </location>
</feature>
<dbReference type="PANTHER" id="PTHR28535">
    <property type="entry name" value="ZINC FINGER GRF-TYPE CONTAINING 1"/>
    <property type="match status" value="1"/>
</dbReference>
<evidence type="ECO:0000313" key="4">
    <source>
        <dbReference type="Proteomes" id="UP000054350"/>
    </source>
</evidence>
<evidence type="ECO:0000313" key="3">
    <source>
        <dbReference type="EMBL" id="KNE59425.1"/>
    </source>
</evidence>
<feature type="compositionally biased region" description="Pro residues" evidence="1">
    <location>
        <begin position="293"/>
        <end position="316"/>
    </location>
</feature>
<dbReference type="EMBL" id="GG745334">
    <property type="protein sequence ID" value="KNE59425.1"/>
    <property type="molecule type" value="Genomic_DNA"/>
</dbReference>
<dbReference type="InterPro" id="IPR018838">
    <property type="entry name" value="ZGRF1-like_N"/>
</dbReference>
<name>A0A0L0SAJ8_ALLM3</name>
<reference evidence="3 4" key="1">
    <citation type="submission" date="2009-11" db="EMBL/GenBank/DDBJ databases">
        <title>Annotation of Allomyces macrogynus ATCC 38327.</title>
        <authorList>
            <consortium name="The Broad Institute Genome Sequencing Platform"/>
            <person name="Russ C."/>
            <person name="Cuomo C."/>
            <person name="Burger G."/>
            <person name="Gray M.W."/>
            <person name="Holland P.W.H."/>
            <person name="King N."/>
            <person name="Lang F.B.F."/>
            <person name="Roger A.J."/>
            <person name="Ruiz-Trillo I."/>
            <person name="Young S.K."/>
            <person name="Zeng Q."/>
            <person name="Gargeya S."/>
            <person name="Fitzgerald M."/>
            <person name="Haas B."/>
            <person name="Abouelleil A."/>
            <person name="Alvarado L."/>
            <person name="Arachchi H.M."/>
            <person name="Berlin A."/>
            <person name="Chapman S.B."/>
            <person name="Gearin G."/>
            <person name="Goldberg J."/>
            <person name="Griggs A."/>
            <person name="Gujja S."/>
            <person name="Hansen M."/>
            <person name="Heiman D."/>
            <person name="Howarth C."/>
            <person name="Larimer J."/>
            <person name="Lui A."/>
            <person name="MacDonald P.J.P."/>
            <person name="McCowen C."/>
            <person name="Montmayeur A."/>
            <person name="Murphy C."/>
            <person name="Neiman D."/>
            <person name="Pearson M."/>
            <person name="Priest M."/>
            <person name="Roberts A."/>
            <person name="Saif S."/>
            <person name="Shea T."/>
            <person name="Sisk P."/>
            <person name="Stolte C."/>
            <person name="Sykes S."/>
            <person name="Wortman J."/>
            <person name="Nusbaum C."/>
            <person name="Birren B."/>
        </authorList>
    </citation>
    <scope>NUCLEOTIDE SEQUENCE [LARGE SCALE GENOMIC DNA]</scope>
    <source>
        <strain evidence="3 4">ATCC 38327</strain>
    </source>
</reference>
<evidence type="ECO:0000259" key="2">
    <source>
        <dbReference type="Pfam" id="PF10382"/>
    </source>
</evidence>
<dbReference type="InterPro" id="IPR052800">
    <property type="entry name" value="DNA_Repair_Helicase_ZGRF1"/>
</dbReference>
<reference evidence="4" key="2">
    <citation type="submission" date="2009-11" db="EMBL/GenBank/DDBJ databases">
        <title>The Genome Sequence of Allomyces macrogynus strain ATCC 38327.</title>
        <authorList>
            <consortium name="The Broad Institute Genome Sequencing Platform"/>
            <person name="Russ C."/>
            <person name="Cuomo C."/>
            <person name="Shea T."/>
            <person name="Young S.K."/>
            <person name="Zeng Q."/>
            <person name="Koehrsen M."/>
            <person name="Haas B."/>
            <person name="Borodovsky M."/>
            <person name="Guigo R."/>
            <person name="Alvarado L."/>
            <person name="Berlin A."/>
            <person name="Borenstein D."/>
            <person name="Chen Z."/>
            <person name="Engels R."/>
            <person name="Freedman E."/>
            <person name="Gellesch M."/>
            <person name="Goldberg J."/>
            <person name="Griggs A."/>
            <person name="Gujja S."/>
            <person name="Heiman D."/>
            <person name="Hepburn T."/>
            <person name="Howarth C."/>
            <person name="Jen D."/>
            <person name="Larson L."/>
            <person name="Lewis B."/>
            <person name="Mehta T."/>
            <person name="Park D."/>
            <person name="Pearson M."/>
            <person name="Roberts A."/>
            <person name="Saif S."/>
            <person name="Shenoy N."/>
            <person name="Sisk P."/>
            <person name="Stolte C."/>
            <person name="Sykes S."/>
            <person name="Walk T."/>
            <person name="White J."/>
            <person name="Yandava C."/>
            <person name="Burger G."/>
            <person name="Gray M.W."/>
            <person name="Holland P.W.H."/>
            <person name="King N."/>
            <person name="Lang F.B.F."/>
            <person name="Roger A.J."/>
            <person name="Ruiz-Trillo I."/>
            <person name="Lander E."/>
            <person name="Nusbaum C."/>
        </authorList>
    </citation>
    <scope>NUCLEOTIDE SEQUENCE [LARGE SCALE GENOMIC DNA]</scope>
    <source>
        <strain evidence="4">ATCC 38327</strain>
    </source>
</reference>
<dbReference type="OrthoDB" id="6513042at2759"/>
<dbReference type="Proteomes" id="UP000054350">
    <property type="component" value="Unassembled WGS sequence"/>
</dbReference>
<dbReference type="OMA" id="VCPPFAG"/>
<feature type="domain" description="5'-3' DNA helicase ZGRF1-like N-terminal" evidence="2">
    <location>
        <begin position="5"/>
        <end position="73"/>
    </location>
</feature>
<dbReference type="VEuPathDB" id="FungiDB:AMAG_18175"/>
<gene>
    <name evidence="3" type="ORF">AMAG_18175</name>
</gene>
<feature type="compositionally biased region" description="Pro residues" evidence="1">
    <location>
        <begin position="388"/>
        <end position="401"/>
    </location>
</feature>
<dbReference type="GO" id="GO:0005634">
    <property type="term" value="C:nucleus"/>
    <property type="evidence" value="ECO:0007669"/>
    <property type="project" value="TreeGrafter"/>
</dbReference>
<feature type="compositionally biased region" description="Polar residues" evidence="1">
    <location>
        <begin position="168"/>
        <end position="180"/>
    </location>
</feature>
<sequence length="540" mass="57266">MPRVKFIVLWTDQKQKKHKTWNDGHCVLTENGKLVLYAENDRRRDSLFCKKPPQVGDELEFDFHLVTISEAVGAGHGVSAATSVAQPAPPPSAARASGLDASPAPPPGRIQWPKFSTPLKGAGSGGRDDGGQAVARADSLDPEQTSTETHAAPAPRRAPTRRAPSLDTRPNSTTEGASTRDTVDDTARSQSKKPSALTSNQKLRRPGAAVDAPELATPCRSGPSSKTQFRQLPTPSTVEKPPSGGEFSIGRPPRKILRPSSVRSMEDLAPSPRPPSPPVHLDLDAAPHALVPFVPPLQAPEPRSPAIAPPPPGPDPPRADYSARINAPAAVQRPSVAAAPPVQQQAGISRPAASSGPASGAAAARDPSFSARPLVPAPHGPPAVAAGPTPPPSAAAVPRPPLRTIDTIRRAPARAGASNGGDAELRQIVSFTPKTLKFRALHRKPQRLLKLPDTFPTVQQYRTLFTSAVYESLQAQVASVANDYFRVYNALTNNGKTQVDPEKLEAAVRRKGIALHTGVKVTRAFGSLSLILGQQIRVWW</sequence>
<dbReference type="AlphaFoldDB" id="A0A0L0SAJ8"/>
<feature type="compositionally biased region" description="Polar residues" evidence="1">
    <location>
        <begin position="188"/>
        <end position="201"/>
    </location>
</feature>
<dbReference type="GO" id="GO:0035861">
    <property type="term" value="C:site of double-strand break"/>
    <property type="evidence" value="ECO:0007669"/>
    <property type="project" value="TreeGrafter"/>
</dbReference>
<evidence type="ECO:0000256" key="1">
    <source>
        <dbReference type="SAM" id="MobiDB-lite"/>
    </source>
</evidence>
<protein>
    <recommendedName>
        <fullName evidence="2">5'-3' DNA helicase ZGRF1-like N-terminal domain-containing protein</fullName>
    </recommendedName>
</protein>
<feature type="region of interest" description="Disordered" evidence="1">
    <location>
        <begin position="81"/>
        <end position="402"/>
    </location>
</feature>
<dbReference type="PANTHER" id="PTHR28535:SF1">
    <property type="entry name" value="PROTEIN ZGRF1"/>
    <property type="match status" value="1"/>
</dbReference>
<dbReference type="Pfam" id="PF10382">
    <property type="entry name" value="ZGRF1-like_N"/>
    <property type="match status" value="1"/>
</dbReference>
<dbReference type="STRING" id="578462.A0A0L0SAJ8"/>